<evidence type="ECO:0000256" key="4">
    <source>
        <dbReference type="ARBA" id="ARBA00022538"/>
    </source>
</evidence>
<dbReference type="PANTHER" id="PTHR32024">
    <property type="entry name" value="TRK SYSTEM POTASSIUM UPTAKE PROTEIN TRKG-RELATED"/>
    <property type="match status" value="1"/>
</dbReference>
<dbReference type="PANTHER" id="PTHR32024:SF1">
    <property type="entry name" value="KTR SYSTEM POTASSIUM UPTAKE PROTEIN B"/>
    <property type="match status" value="1"/>
</dbReference>
<dbReference type="OrthoDB" id="9810952at2"/>
<evidence type="ECO:0000256" key="5">
    <source>
        <dbReference type="ARBA" id="ARBA00022692"/>
    </source>
</evidence>
<dbReference type="Proteomes" id="UP000319432">
    <property type="component" value="Chromosome"/>
</dbReference>
<keyword evidence="3" id="KW-1003">Cell membrane</keyword>
<evidence type="ECO:0000256" key="9">
    <source>
        <dbReference type="ARBA" id="ARBA00023136"/>
    </source>
</evidence>
<evidence type="ECO:0000256" key="3">
    <source>
        <dbReference type="ARBA" id="ARBA00022475"/>
    </source>
</evidence>
<evidence type="ECO:0000256" key="6">
    <source>
        <dbReference type="ARBA" id="ARBA00022958"/>
    </source>
</evidence>
<dbReference type="InterPro" id="IPR004772">
    <property type="entry name" value="TrkH"/>
</dbReference>
<dbReference type="EMBL" id="CP033464">
    <property type="protein sequence ID" value="QDX92934.1"/>
    <property type="molecule type" value="Genomic_DNA"/>
</dbReference>
<keyword evidence="8" id="KW-0406">Ion transport</keyword>
<feature type="transmembrane region" description="Helical" evidence="10">
    <location>
        <begin position="132"/>
        <end position="153"/>
    </location>
</feature>
<feature type="transmembrane region" description="Helical" evidence="10">
    <location>
        <begin position="379"/>
        <end position="397"/>
    </location>
</feature>
<keyword evidence="6" id="KW-0630">Potassium</keyword>
<evidence type="ECO:0000313" key="11">
    <source>
        <dbReference type="EMBL" id="QDX92934.1"/>
    </source>
</evidence>
<evidence type="ECO:0000313" key="12">
    <source>
        <dbReference type="Proteomes" id="UP000319432"/>
    </source>
</evidence>
<dbReference type="NCBIfam" id="TIGR00933">
    <property type="entry name" value="2a38"/>
    <property type="match status" value="1"/>
</dbReference>
<feature type="transmembrane region" description="Helical" evidence="10">
    <location>
        <begin position="409"/>
        <end position="430"/>
    </location>
</feature>
<dbReference type="InterPro" id="IPR003445">
    <property type="entry name" value="Cat_transpt"/>
</dbReference>
<keyword evidence="5 10" id="KW-0812">Transmembrane</keyword>
<evidence type="ECO:0000256" key="2">
    <source>
        <dbReference type="ARBA" id="ARBA00022448"/>
    </source>
</evidence>
<keyword evidence="4" id="KW-0633">Potassium transport</keyword>
<gene>
    <name evidence="11" type="ORF">EEL30_11820</name>
</gene>
<keyword evidence="7 10" id="KW-1133">Transmembrane helix</keyword>
<feature type="transmembrane region" description="Helical" evidence="10">
    <location>
        <begin position="349"/>
        <end position="372"/>
    </location>
</feature>
<dbReference type="GO" id="GO:0005886">
    <property type="term" value="C:plasma membrane"/>
    <property type="evidence" value="ECO:0007669"/>
    <property type="project" value="UniProtKB-SubCell"/>
</dbReference>
<proteinExistence type="predicted"/>
<protein>
    <submittedName>
        <fullName evidence="11">Trk family potassium uptake protein</fullName>
    </submittedName>
</protein>
<reference evidence="11 12" key="1">
    <citation type="submission" date="2018-11" db="EMBL/GenBank/DDBJ databases">
        <title>Phylogenetic determinants of toxin gene distribution in genomes of Brevibacillus laterosporus.</title>
        <authorList>
            <person name="Glare T.R."/>
            <person name="Durrant A."/>
            <person name="Berry C."/>
            <person name="Palma L."/>
            <person name="Ormskirk M."/>
            <person name="Cox M.O."/>
        </authorList>
    </citation>
    <scope>NUCLEOTIDE SEQUENCE [LARGE SCALE GENOMIC DNA]</scope>
    <source>
        <strain evidence="11 12">1821L</strain>
    </source>
</reference>
<keyword evidence="9 10" id="KW-0472">Membrane</keyword>
<evidence type="ECO:0000256" key="7">
    <source>
        <dbReference type="ARBA" id="ARBA00022989"/>
    </source>
</evidence>
<keyword evidence="12" id="KW-1185">Reference proteome</keyword>
<keyword evidence="2" id="KW-0813">Transport</keyword>
<feature type="transmembrane region" description="Helical" evidence="10">
    <location>
        <begin position="231"/>
        <end position="250"/>
    </location>
</feature>
<sequence length="448" mass="48847">MLEKLIKKFHLSPPKVLVLGFALIIVIGAILLTLPIATNDGQGLSWINAFFTSTSATCVTGLVVTDTGTTFTMFGQLVILALIQVGGLGFMTLATFFALLMGKRISLKQRLLLQESLNQISIEGVVRLAKMLLIFTGLIELTGGILLTLRFAFDMPFAKALYYGMFHSISNFNNAGFDLMGEFSSLTKYVGDPIVNLTVCALIILGGIGFIVMAEVYEYRNTKRLSLHTKVVITTTAILIVLGTLFIFILEFTNAKTLQPLSPAGKFFGALYQSVTSRTAGSNTISIGDMRQSSLFFIIVLMFIGASPGSTGGGIKTTTFATLLGAVWAQIKGREDVIFYRQRILPHMIYKSLTVTMIALFIVIVVSMILTITEPGKDFLMILFETVSAFATVGLSMGLTPDLSDFGKIIISLTMFAGRVGPLTIAFALAQRNRKEYFRYPKGKIMIG</sequence>
<feature type="transmembrane region" description="Helical" evidence="10">
    <location>
        <begin position="194"/>
        <end position="219"/>
    </location>
</feature>
<name>A0A518V7H3_BRELA</name>
<dbReference type="AlphaFoldDB" id="A0A518V7H3"/>
<evidence type="ECO:0000256" key="10">
    <source>
        <dbReference type="SAM" id="Phobius"/>
    </source>
</evidence>
<feature type="transmembrane region" description="Helical" evidence="10">
    <location>
        <begin position="77"/>
        <end position="100"/>
    </location>
</feature>
<dbReference type="Pfam" id="PF02386">
    <property type="entry name" value="TrkH"/>
    <property type="match status" value="1"/>
</dbReference>
<organism evidence="11 12">
    <name type="scientific">Brevibacillus laterosporus</name>
    <name type="common">Bacillus laterosporus</name>
    <dbReference type="NCBI Taxonomy" id="1465"/>
    <lineage>
        <taxon>Bacteria</taxon>
        <taxon>Bacillati</taxon>
        <taxon>Bacillota</taxon>
        <taxon>Bacilli</taxon>
        <taxon>Bacillales</taxon>
        <taxon>Paenibacillaceae</taxon>
        <taxon>Brevibacillus</taxon>
    </lineage>
</organism>
<evidence type="ECO:0000256" key="8">
    <source>
        <dbReference type="ARBA" id="ARBA00023065"/>
    </source>
</evidence>
<feature type="transmembrane region" description="Helical" evidence="10">
    <location>
        <begin position="46"/>
        <end position="65"/>
    </location>
</feature>
<feature type="transmembrane region" description="Helical" evidence="10">
    <location>
        <begin position="16"/>
        <end position="34"/>
    </location>
</feature>
<evidence type="ECO:0000256" key="1">
    <source>
        <dbReference type="ARBA" id="ARBA00004651"/>
    </source>
</evidence>
<dbReference type="GO" id="GO:0015379">
    <property type="term" value="F:potassium:chloride symporter activity"/>
    <property type="evidence" value="ECO:0007669"/>
    <property type="project" value="InterPro"/>
</dbReference>
<comment type="subcellular location">
    <subcellularLocation>
        <location evidence="1">Cell membrane</location>
        <topology evidence="1">Multi-pass membrane protein</topology>
    </subcellularLocation>
</comment>
<accession>A0A518V7H3</accession>